<dbReference type="InterPro" id="IPR010870">
    <property type="entry name" value="Porin_O/P"/>
</dbReference>
<evidence type="ECO:0000313" key="3">
    <source>
        <dbReference type="EMBL" id="GAA0560302.1"/>
    </source>
</evidence>
<evidence type="ECO:0000313" key="4">
    <source>
        <dbReference type="Proteomes" id="UP001499951"/>
    </source>
</evidence>
<name>A0ABN1E6P6_9PROT</name>
<comment type="caution">
    <text evidence="3">The sequence shown here is derived from an EMBL/GenBank/DDBJ whole genome shotgun (WGS) entry which is preliminary data.</text>
</comment>
<dbReference type="Proteomes" id="UP001499951">
    <property type="component" value="Unassembled WGS sequence"/>
</dbReference>
<feature type="signal peptide" evidence="2">
    <location>
        <begin position="1"/>
        <end position="26"/>
    </location>
</feature>
<protein>
    <submittedName>
        <fullName evidence="3">OprO/OprP family phosphate-selective porin</fullName>
    </submittedName>
</protein>
<dbReference type="Gene3D" id="2.40.160.10">
    <property type="entry name" value="Porin"/>
    <property type="match status" value="1"/>
</dbReference>
<keyword evidence="4" id="KW-1185">Reference proteome</keyword>
<gene>
    <name evidence="3" type="ORF">GCM10008942_05980</name>
</gene>
<dbReference type="RefSeq" id="WP_166931611.1">
    <property type="nucleotide sequence ID" value="NZ_BAAADD010000001.1"/>
</dbReference>
<dbReference type="EMBL" id="BAAADD010000001">
    <property type="protein sequence ID" value="GAA0560302.1"/>
    <property type="molecule type" value="Genomic_DNA"/>
</dbReference>
<reference evidence="3 4" key="1">
    <citation type="journal article" date="2019" name="Int. J. Syst. Evol. Microbiol.">
        <title>The Global Catalogue of Microorganisms (GCM) 10K type strain sequencing project: providing services to taxonomists for standard genome sequencing and annotation.</title>
        <authorList>
            <consortium name="The Broad Institute Genomics Platform"/>
            <consortium name="The Broad Institute Genome Sequencing Center for Infectious Disease"/>
            <person name="Wu L."/>
            <person name="Ma J."/>
        </authorList>
    </citation>
    <scope>NUCLEOTIDE SEQUENCE [LARGE SCALE GENOMIC DNA]</scope>
    <source>
        <strain evidence="3 4">JCM 15089</strain>
    </source>
</reference>
<feature type="coiled-coil region" evidence="1">
    <location>
        <begin position="40"/>
        <end position="67"/>
    </location>
</feature>
<feature type="chain" id="PRO_5047198237" evidence="2">
    <location>
        <begin position="27"/>
        <end position="547"/>
    </location>
</feature>
<organism evidence="3 4">
    <name type="scientific">Rhizomicrobium electricum</name>
    <dbReference type="NCBI Taxonomy" id="480070"/>
    <lineage>
        <taxon>Bacteria</taxon>
        <taxon>Pseudomonadati</taxon>
        <taxon>Pseudomonadota</taxon>
        <taxon>Alphaproteobacteria</taxon>
        <taxon>Micropepsales</taxon>
        <taxon>Micropepsaceae</taxon>
        <taxon>Rhizomicrobium</taxon>
    </lineage>
</organism>
<accession>A0ABN1E6P6</accession>
<evidence type="ECO:0000256" key="2">
    <source>
        <dbReference type="SAM" id="SignalP"/>
    </source>
</evidence>
<evidence type="ECO:0000256" key="1">
    <source>
        <dbReference type="SAM" id="Coils"/>
    </source>
</evidence>
<keyword evidence="1" id="KW-0175">Coiled coil</keyword>
<proteinExistence type="predicted"/>
<keyword evidence="2" id="KW-0732">Signal</keyword>
<sequence length="547" mass="57835">MQTTKTITAALMAGAAIIALSGSASAAKKASDATSAAPANTATDERIKALEEQIQTLSDQVVDLKRSTGDQYTDIRAQQDEQVKVTIANGRPTITSADGAFSAAIRTLVQFDWAYYSQGAGAKTLPAAYGPDLSSGANFRRVYLGLQGKLFGDWSYNLNFDFGGSGGTENPGRIQSVYLEYDGLAPWAIRVGAFPPPANLEDGTGSGETIFLERNSPSNLQRGLAGGDGRDAISLLYTGERVFGALSYTGAKVQDSAVFDEQQAALGRLSYLVVSAPEYHFLVGVNGTHIFKLPDAVANGSPTLGNTPGATALNSLTLADPPELTVDSNGIKLANTGALPANHLTQWGLEAAGNYGPFYAQTGYYSFGIDRAAVAYKTFTSATTSATTIFQPSNNTFSGWYVQAAWTITGEPRSYNAANGAFSQPKPKVSVGHGGWGALELAARYSDLNLNSHTLDTTSLVTAWTAPGTQTYTFPNTVRGGDQRIATVGLNWYVSTAIRFALDYQWIDVKRLQAPSAVTVTSGTPALPAVWGGQNLQTLAFRAQFAL</sequence>
<dbReference type="Pfam" id="PF07396">
    <property type="entry name" value="Porin_O_P"/>
    <property type="match status" value="1"/>
</dbReference>
<dbReference type="InterPro" id="IPR023614">
    <property type="entry name" value="Porin_dom_sf"/>
</dbReference>